<dbReference type="SUPFAM" id="SSF54695">
    <property type="entry name" value="POZ domain"/>
    <property type="match status" value="1"/>
</dbReference>
<dbReference type="Pfam" id="PF00651">
    <property type="entry name" value="BTB"/>
    <property type="match status" value="1"/>
</dbReference>
<proteinExistence type="predicted"/>
<dbReference type="PANTHER" id="PTHR47843:SF2">
    <property type="entry name" value="BTB DOMAIN-CONTAINING PROTEIN"/>
    <property type="match status" value="1"/>
</dbReference>
<organism evidence="2 3">
    <name type="scientific">Alternaria atra</name>
    <dbReference type="NCBI Taxonomy" id="119953"/>
    <lineage>
        <taxon>Eukaryota</taxon>
        <taxon>Fungi</taxon>
        <taxon>Dikarya</taxon>
        <taxon>Ascomycota</taxon>
        <taxon>Pezizomycotina</taxon>
        <taxon>Dothideomycetes</taxon>
        <taxon>Pleosporomycetidae</taxon>
        <taxon>Pleosporales</taxon>
        <taxon>Pleosporineae</taxon>
        <taxon>Pleosporaceae</taxon>
        <taxon>Alternaria</taxon>
        <taxon>Alternaria sect. Ulocladioides</taxon>
    </lineage>
</organism>
<gene>
    <name evidence="2" type="ORF">ALTATR162_LOCUS1383</name>
</gene>
<reference evidence="2" key="1">
    <citation type="submission" date="2021-05" db="EMBL/GenBank/DDBJ databases">
        <authorList>
            <person name="Stam R."/>
        </authorList>
    </citation>
    <scope>NUCLEOTIDE SEQUENCE</scope>
    <source>
        <strain evidence="2">CS162</strain>
    </source>
</reference>
<dbReference type="PANTHER" id="PTHR47843">
    <property type="entry name" value="BTB DOMAIN-CONTAINING PROTEIN-RELATED"/>
    <property type="match status" value="1"/>
</dbReference>
<dbReference type="GeneID" id="67012711"/>
<dbReference type="Gene3D" id="3.30.710.10">
    <property type="entry name" value="Potassium Channel Kv1.1, Chain A"/>
    <property type="match status" value="1"/>
</dbReference>
<dbReference type="InterPro" id="IPR011333">
    <property type="entry name" value="SKP1/BTB/POZ_sf"/>
</dbReference>
<dbReference type="RefSeq" id="XP_043164914.1">
    <property type="nucleotide sequence ID" value="XM_043308979.1"/>
</dbReference>
<evidence type="ECO:0000259" key="1">
    <source>
        <dbReference type="PROSITE" id="PS50097"/>
    </source>
</evidence>
<dbReference type="AlphaFoldDB" id="A0A8J2HU00"/>
<dbReference type="PROSITE" id="PS50097">
    <property type="entry name" value="BTB"/>
    <property type="match status" value="1"/>
</dbReference>
<dbReference type="Proteomes" id="UP000676310">
    <property type="component" value="Unassembled WGS sequence"/>
</dbReference>
<name>A0A8J2HU00_9PLEO</name>
<accession>A0A8J2HU00</accession>
<protein>
    <recommendedName>
        <fullName evidence="1">BTB domain-containing protein</fullName>
    </recommendedName>
</protein>
<dbReference type="OrthoDB" id="1022638at2759"/>
<dbReference type="EMBL" id="CAJRGZ010000015">
    <property type="protein sequence ID" value="CAG5143603.1"/>
    <property type="molecule type" value="Genomic_DNA"/>
</dbReference>
<comment type="caution">
    <text evidence="2">The sequence shown here is derived from an EMBL/GenBank/DDBJ whole genome shotgun (WGS) entry which is preliminary data.</text>
</comment>
<dbReference type="InterPro" id="IPR000210">
    <property type="entry name" value="BTB/POZ_dom"/>
</dbReference>
<dbReference type="CDD" id="cd18186">
    <property type="entry name" value="BTB_POZ_ZBTB_KLHL-like"/>
    <property type="match status" value="1"/>
</dbReference>
<evidence type="ECO:0000313" key="3">
    <source>
        <dbReference type="Proteomes" id="UP000676310"/>
    </source>
</evidence>
<sequence>MCSTFCPNYNSIESKPIVVRVGHAKQEFFVHERLLRASSEFFDMALKKEWKEGQEAAVDSSDAKPEHFRGWVKFLYINRVYLREEKADNKSEKKRTSSREIAI</sequence>
<keyword evidence="3" id="KW-1185">Reference proteome</keyword>
<evidence type="ECO:0000313" key="2">
    <source>
        <dbReference type="EMBL" id="CAG5143603.1"/>
    </source>
</evidence>
<feature type="domain" description="BTB" evidence="1">
    <location>
        <begin position="15"/>
        <end position="84"/>
    </location>
</feature>